<gene>
    <name evidence="3" type="primary">ABSGL_11559.1 scaffold 12295</name>
</gene>
<feature type="compositionally biased region" description="Low complexity" evidence="1">
    <location>
        <begin position="85"/>
        <end position="96"/>
    </location>
</feature>
<dbReference type="InParanoid" id="A0A168QWM1"/>
<dbReference type="Proteomes" id="UP000078561">
    <property type="component" value="Unassembled WGS sequence"/>
</dbReference>
<feature type="region of interest" description="Disordered" evidence="1">
    <location>
        <begin position="13"/>
        <end position="55"/>
    </location>
</feature>
<dbReference type="EMBL" id="LT554468">
    <property type="protein sequence ID" value="SAM05684.1"/>
    <property type="molecule type" value="Genomic_DNA"/>
</dbReference>
<evidence type="ECO:0000313" key="4">
    <source>
        <dbReference type="Proteomes" id="UP000078561"/>
    </source>
</evidence>
<dbReference type="OrthoDB" id="203796at2759"/>
<feature type="region of interest" description="Disordered" evidence="1">
    <location>
        <begin position="85"/>
        <end position="127"/>
    </location>
</feature>
<feature type="transmembrane region" description="Helical" evidence="2">
    <location>
        <begin position="340"/>
        <end position="358"/>
    </location>
</feature>
<protein>
    <submittedName>
        <fullName evidence="3">Uncharacterized protein</fullName>
    </submittedName>
</protein>
<dbReference type="PANTHER" id="PTHR37848:SF1">
    <property type="entry name" value="SUN DOMAIN-CONTAINING PROTEIN"/>
    <property type="match status" value="1"/>
</dbReference>
<keyword evidence="2" id="KW-0812">Transmembrane</keyword>
<feature type="compositionally biased region" description="Polar residues" evidence="1">
    <location>
        <begin position="13"/>
        <end position="25"/>
    </location>
</feature>
<dbReference type="PANTHER" id="PTHR37848">
    <property type="entry name" value="EXPRESSED PROTEIN"/>
    <property type="match status" value="1"/>
</dbReference>
<dbReference type="OMA" id="DETHYRT"/>
<dbReference type="AlphaFoldDB" id="A0A168QWM1"/>
<evidence type="ECO:0000256" key="2">
    <source>
        <dbReference type="SAM" id="Phobius"/>
    </source>
</evidence>
<keyword evidence="4" id="KW-1185">Reference proteome</keyword>
<accession>A0A168QWM1</accession>
<name>A0A168QWM1_ABSGL</name>
<evidence type="ECO:0000313" key="3">
    <source>
        <dbReference type="EMBL" id="SAM05684.1"/>
    </source>
</evidence>
<keyword evidence="2" id="KW-1133">Transmembrane helix</keyword>
<reference evidence="3" key="1">
    <citation type="submission" date="2016-04" db="EMBL/GenBank/DDBJ databases">
        <authorList>
            <person name="Evans L.H."/>
            <person name="Alamgir A."/>
            <person name="Owens N."/>
            <person name="Weber N.D."/>
            <person name="Virtaneva K."/>
            <person name="Barbian K."/>
            <person name="Babar A."/>
            <person name="Rosenke K."/>
        </authorList>
    </citation>
    <scope>NUCLEOTIDE SEQUENCE [LARGE SCALE GENOMIC DNA]</scope>
    <source>
        <strain evidence="3">CBS 101.48</strain>
    </source>
</reference>
<organism evidence="3">
    <name type="scientific">Absidia glauca</name>
    <name type="common">Pin mould</name>
    <dbReference type="NCBI Taxonomy" id="4829"/>
    <lineage>
        <taxon>Eukaryota</taxon>
        <taxon>Fungi</taxon>
        <taxon>Fungi incertae sedis</taxon>
        <taxon>Mucoromycota</taxon>
        <taxon>Mucoromycotina</taxon>
        <taxon>Mucoromycetes</taxon>
        <taxon>Mucorales</taxon>
        <taxon>Cunninghamellaceae</taxon>
        <taxon>Absidia</taxon>
    </lineage>
</organism>
<keyword evidence="2" id="KW-0472">Membrane</keyword>
<proteinExistence type="predicted"/>
<evidence type="ECO:0000256" key="1">
    <source>
        <dbReference type="SAM" id="MobiDB-lite"/>
    </source>
</evidence>
<sequence>MSKKQHDYYYSFTSPPSIHSLSDTPSAPPIDDVLDDRHHSATASSPPGYDEAVRSLDPNMPFSVALPPANKHEFLGYVRDQSIPSFNPSSSSSASDTLDDPQGTYTPSADIFGKPIHDTGDYDDFDDQAPLIHTQERQLSGPPPPHNLPPTYSVYHANYQTDKTGVVSRDRHLNNDGEALAQFLQQHNVPPHLKIKFYGYHDETHYRTRNTRDKHGNWQEEQQPVTKRVDDFNFSIDCSDSVATRCNGLYVLPDPKTGRIKTVRQLCDDYVHAHNKIKELQMTKVIDWDYARLTRAFTAAIRAHGYHHSICISYELTHHNIVIKTDSKVSRLVDNRFMRYFMYLTCLWIFTWPVLWVCRKKFGHSTLKSEWRMAVTERQWYNDHVHEVLGQIKPSHITGSIVI</sequence>